<protein>
    <recommendedName>
        <fullName evidence="5">Low temperature requirement A</fullName>
    </recommendedName>
</protein>
<feature type="transmembrane region" description="Helical" evidence="2">
    <location>
        <begin position="215"/>
        <end position="233"/>
    </location>
</feature>
<dbReference type="Proteomes" id="UP001321749">
    <property type="component" value="Unassembled WGS sequence"/>
</dbReference>
<keyword evidence="2" id="KW-0812">Transmembrane</keyword>
<feature type="transmembrane region" description="Helical" evidence="2">
    <location>
        <begin position="93"/>
        <end position="112"/>
    </location>
</feature>
<feature type="transmembrane region" description="Helical" evidence="2">
    <location>
        <begin position="124"/>
        <end position="142"/>
    </location>
</feature>
<dbReference type="AlphaFoldDB" id="A0AAV9HDI9"/>
<evidence type="ECO:0000313" key="4">
    <source>
        <dbReference type="Proteomes" id="UP001321749"/>
    </source>
</evidence>
<feature type="transmembrane region" description="Helical" evidence="2">
    <location>
        <begin position="317"/>
        <end position="344"/>
    </location>
</feature>
<feature type="transmembrane region" description="Helical" evidence="2">
    <location>
        <begin position="187"/>
        <end position="209"/>
    </location>
</feature>
<feature type="transmembrane region" description="Helical" evidence="2">
    <location>
        <begin position="253"/>
        <end position="273"/>
    </location>
</feature>
<evidence type="ECO:0000256" key="1">
    <source>
        <dbReference type="SAM" id="MobiDB-lite"/>
    </source>
</evidence>
<comment type="caution">
    <text evidence="3">The sequence shown here is derived from an EMBL/GenBank/DDBJ whole genome shotgun (WGS) entry which is preliminary data.</text>
</comment>
<keyword evidence="2" id="KW-0472">Membrane</keyword>
<evidence type="ECO:0000313" key="3">
    <source>
        <dbReference type="EMBL" id="KAK4457588.1"/>
    </source>
</evidence>
<feature type="transmembrane region" description="Helical" evidence="2">
    <location>
        <begin position="555"/>
        <end position="574"/>
    </location>
</feature>
<feature type="transmembrane region" description="Helical" evidence="2">
    <location>
        <begin position="523"/>
        <end position="543"/>
    </location>
</feature>
<reference evidence="3" key="1">
    <citation type="journal article" date="2023" name="Mol. Phylogenet. Evol.">
        <title>Genome-scale phylogeny and comparative genomics of the fungal order Sordariales.</title>
        <authorList>
            <person name="Hensen N."/>
            <person name="Bonometti L."/>
            <person name="Westerberg I."/>
            <person name="Brannstrom I.O."/>
            <person name="Guillou S."/>
            <person name="Cros-Aarteil S."/>
            <person name="Calhoun S."/>
            <person name="Haridas S."/>
            <person name="Kuo A."/>
            <person name="Mondo S."/>
            <person name="Pangilinan J."/>
            <person name="Riley R."/>
            <person name="LaButti K."/>
            <person name="Andreopoulos B."/>
            <person name="Lipzen A."/>
            <person name="Chen C."/>
            <person name="Yan M."/>
            <person name="Daum C."/>
            <person name="Ng V."/>
            <person name="Clum A."/>
            <person name="Steindorff A."/>
            <person name="Ohm R.A."/>
            <person name="Martin F."/>
            <person name="Silar P."/>
            <person name="Natvig D.O."/>
            <person name="Lalanne C."/>
            <person name="Gautier V."/>
            <person name="Ament-Velasquez S.L."/>
            <person name="Kruys A."/>
            <person name="Hutchinson M.I."/>
            <person name="Powell A.J."/>
            <person name="Barry K."/>
            <person name="Miller A.N."/>
            <person name="Grigoriev I.V."/>
            <person name="Debuchy R."/>
            <person name="Gladieux P."/>
            <person name="Hiltunen Thoren M."/>
            <person name="Johannesson H."/>
        </authorList>
    </citation>
    <scope>NUCLEOTIDE SEQUENCE</scope>
    <source>
        <strain evidence="3">PSN324</strain>
    </source>
</reference>
<organism evidence="3 4">
    <name type="scientific">Cladorrhinum samala</name>
    <dbReference type="NCBI Taxonomy" id="585594"/>
    <lineage>
        <taxon>Eukaryota</taxon>
        <taxon>Fungi</taxon>
        <taxon>Dikarya</taxon>
        <taxon>Ascomycota</taxon>
        <taxon>Pezizomycotina</taxon>
        <taxon>Sordariomycetes</taxon>
        <taxon>Sordariomycetidae</taxon>
        <taxon>Sordariales</taxon>
        <taxon>Podosporaceae</taxon>
        <taxon>Cladorrhinum</taxon>
    </lineage>
</organism>
<accession>A0AAV9HDI9</accession>
<feature type="transmembrane region" description="Helical" evidence="2">
    <location>
        <begin position="285"/>
        <end position="305"/>
    </location>
</feature>
<feature type="transmembrane region" description="Helical" evidence="2">
    <location>
        <begin position="490"/>
        <end position="511"/>
    </location>
</feature>
<gene>
    <name evidence="3" type="ORF">QBC42DRAFT_301019</name>
</gene>
<dbReference type="EMBL" id="MU865106">
    <property type="protein sequence ID" value="KAK4457588.1"/>
    <property type="molecule type" value="Genomic_DNA"/>
</dbReference>
<keyword evidence="4" id="KW-1185">Reference proteome</keyword>
<feature type="region of interest" description="Disordered" evidence="1">
    <location>
        <begin position="1"/>
        <end position="23"/>
    </location>
</feature>
<dbReference type="PANTHER" id="PTHR42101:SF1">
    <property type="entry name" value="LOW TEMPERATURE REQUIREMENT A"/>
    <property type="match status" value="1"/>
</dbReference>
<feature type="transmembrane region" description="Helical" evidence="2">
    <location>
        <begin position="154"/>
        <end position="175"/>
    </location>
</feature>
<dbReference type="PANTHER" id="PTHR42101">
    <property type="entry name" value="CHROMOSOME 16, WHOLE GENOME SHOTGUN SEQUENCE"/>
    <property type="match status" value="1"/>
</dbReference>
<proteinExistence type="predicted"/>
<evidence type="ECO:0008006" key="5">
    <source>
        <dbReference type="Google" id="ProtNLM"/>
    </source>
</evidence>
<reference evidence="3" key="2">
    <citation type="submission" date="2023-06" db="EMBL/GenBank/DDBJ databases">
        <authorList>
            <consortium name="Lawrence Berkeley National Laboratory"/>
            <person name="Mondo S.J."/>
            <person name="Hensen N."/>
            <person name="Bonometti L."/>
            <person name="Westerberg I."/>
            <person name="Brannstrom I.O."/>
            <person name="Guillou S."/>
            <person name="Cros-Aarteil S."/>
            <person name="Calhoun S."/>
            <person name="Haridas S."/>
            <person name="Kuo A."/>
            <person name="Pangilinan J."/>
            <person name="Riley R."/>
            <person name="Labutti K."/>
            <person name="Andreopoulos B."/>
            <person name="Lipzen A."/>
            <person name="Chen C."/>
            <person name="Yanf M."/>
            <person name="Daum C."/>
            <person name="Ng V."/>
            <person name="Clum A."/>
            <person name="Steindorff A."/>
            <person name="Ohm R."/>
            <person name="Martin F."/>
            <person name="Silar P."/>
            <person name="Natvig D."/>
            <person name="Lalanne C."/>
            <person name="Gautier V."/>
            <person name="Ament-Velasquez S.L."/>
            <person name="Kruys A."/>
            <person name="Hutchinson M.I."/>
            <person name="Powell A.J."/>
            <person name="Barry K."/>
            <person name="Miller A.N."/>
            <person name="Grigoriev I.V."/>
            <person name="Debuchy R."/>
            <person name="Gladieux P."/>
            <person name="Thoren M.H."/>
            <person name="Johannesson H."/>
        </authorList>
    </citation>
    <scope>NUCLEOTIDE SEQUENCE</scope>
    <source>
        <strain evidence="3">PSN324</strain>
    </source>
</reference>
<evidence type="ECO:0000256" key="2">
    <source>
        <dbReference type="SAM" id="Phobius"/>
    </source>
</evidence>
<name>A0AAV9HDI9_9PEZI</name>
<keyword evidence="2" id="KW-1133">Transmembrane helix</keyword>
<sequence>MGKSHLSPKPDEDDIKDGVPLMKSPLRAPSLKQVAEAAPIETLGWQEDSDLPDFERHEEATNIEVFYDLFFAANLCVYFENRDITTIEQLSNFVAYFTLLWFNWAALGLFDVRFVTDSIFERCLRAVHFGVSVGFAVVVPQFDLHDQKAQAFRTFSIILMVSRMALAIQYASVLVHVRKWKSPRVPLGVMVLLHVVTGFIYLGVAFGFTDGNGKLYLSWYVITAVETSLNIAFSLTWQTLSFDGTHLAHRMSLLTYFLMGEGVLTVLSSVARVVVNGNAWTSPTIGNVAAGVATIYIVYQIYYDWRPLRRLKPGRKLVWSFLHFPFHLAMKLFILGFTQFIIWWKILETNSMVFYKFMDSLKSMDDPTFNATTEYYVDQLRTTVLDVFAVYKPKYQDSIDSIDLALQEISSMNISEEWWRAAATMDEDSEDPTLKEVVAATLNLLKALINSLLATFNVNGLSSVPEGFNGTHAELNQIAWDANLGRFHLVLTYTFVTAGISLILMNVFFIVSRPRGWTPFNCIRKVITSLIGVGLCLVALVGLDPEKSQKFNNTPWPLPTLCLALFFVLVLNHLPHPPPLFFEKIELSGPNRTKSWDVIQTLGFRNANHPRNKAMENARKKDGQALAYESPVGLPQPYSGHGAENDLEYQGAAAGDLGDLGNGDRALYHRQHDSDPDSETYLAYTEVIVYQGATYQGQMVPPATGGSPYNGYHGQGP</sequence>